<dbReference type="PANTHER" id="PTHR31170:SF21">
    <property type="match status" value="1"/>
</dbReference>
<keyword evidence="1" id="KW-0812">Transmembrane</keyword>
<evidence type="ECO:0000313" key="2">
    <source>
        <dbReference type="EMBL" id="VVB09634.1"/>
    </source>
</evidence>
<dbReference type="Pfam" id="PF03140">
    <property type="entry name" value="DUF247"/>
    <property type="match status" value="1"/>
</dbReference>
<comment type="caution">
    <text evidence="2">The sequence shown here is derived from an EMBL/GenBank/DDBJ whole genome shotgun (WGS) entry which is preliminary data.</text>
</comment>
<keyword evidence="1" id="KW-0472">Membrane</keyword>
<dbReference type="AlphaFoldDB" id="A0A565C7K7"/>
<evidence type="ECO:0000256" key="1">
    <source>
        <dbReference type="SAM" id="Phobius"/>
    </source>
</evidence>
<keyword evidence="1" id="KW-1133">Transmembrane helix</keyword>
<organism evidence="2 3">
    <name type="scientific">Arabis nemorensis</name>
    <dbReference type="NCBI Taxonomy" id="586526"/>
    <lineage>
        <taxon>Eukaryota</taxon>
        <taxon>Viridiplantae</taxon>
        <taxon>Streptophyta</taxon>
        <taxon>Embryophyta</taxon>
        <taxon>Tracheophyta</taxon>
        <taxon>Spermatophyta</taxon>
        <taxon>Magnoliopsida</taxon>
        <taxon>eudicotyledons</taxon>
        <taxon>Gunneridae</taxon>
        <taxon>Pentapetalae</taxon>
        <taxon>rosids</taxon>
        <taxon>malvids</taxon>
        <taxon>Brassicales</taxon>
        <taxon>Brassicaceae</taxon>
        <taxon>Arabideae</taxon>
        <taxon>Arabis</taxon>
    </lineage>
</organism>
<proteinExistence type="predicted"/>
<gene>
    <name evidence="2" type="ORF">ANE_LOCUS20078</name>
</gene>
<sequence length="214" mass="24390">MAFEFFGYSIQRPKRVWAVHYHVKAKHLVDLIRKTFIPTFSHETSKQSCLPITTCCRDDSGTTRSFAIGLILSAKKLRLQGIIFKSHKKAETHFWPYVAFMGCLMNDEADAMFPGEKGIIENYFGTGKEVSQFSKGICKGIVFNPTESYLANVFEGVNKYTSKGYHVQWAGFRYTHFDSPWTCLSSSAAFTLIVLAIIQIFFTSYAYFHPPQSK</sequence>
<feature type="transmembrane region" description="Helical" evidence="1">
    <location>
        <begin position="188"/>
        <end position="208"/>
    </location>
</feature>
<dbReference type="InterPro" id="IPR004158">
    <property type="entry name" value="DUF247_pln"/>
</dbReference>
<dbReference type="Proteomes" id="UP000489600">
    <property type="component" value="Unassembled WGS sequence"/>
</dbReference>
<dbReference type="OrthoDB" id="658695at2759"/>
<keyword evidence="3" id="KW-1185">Reference proteome</keyword>
<dbReference type="PANTHER" id="PTHR31170">
    <property type="entry name" value="BNAC04G53230D PROTEIN"/>
    <property type="match status" value="1"/>
</dbReference>
<reference evidence="2" key="1">
    <citation type="submission" date="2019-07" db="EMBL/GenBank/DDBJ databases">
        <authorList>
            <person name="Dittberner H."/>
        </authorList>
    </citation>
    <scope>NUCLEOTIDE SEQUENCE [LARGE SCALE GENOMIC DNA]</scope>
</reference>
<evidence type="ECO:0000313" key="3">
    <source>
        <dbReference type="Proteomes" id="UP000489600"/>
    </source>
</evidence>
<protein>
    <submittedName>
        <fullName evidence="2">Uncharacterized protein</fullName>
    </submittedName>
</protein>
<name>A0A565C7K7_9BRAS</name>
<accession>A0A565C7K7</accession>
<dbReference type="EMBL" id="CABITT030000007">
    <property type="protein sequence ID" value="VVB09634.1"/>
    <property type="molecule type" value="Genomic_DNA"/>
</dbReference>